<proteinExistence type="predicted"/>
<comment type="caution">
    <text evidence="3">The sequence shown here is derived from an EMBL/GenBank/DDBJ whole genome shotgun (WGS) entry which is preliminary data.</text>
</comment>
<evidence type="ECO:0000313" key="3">
    <source>
        <dbReference type="EMBL" id="MBI5974157.1"/>
    </source>
</evidence>
<dbReference type="RefSeq" id="WP_198616942.1">
    <property type="nucleotide sequence ID" value="NZ_JABANU010000001.1"/>
</dbReference>
<name>A0ABS0T656_9STAP</name>
<keyword evidence="4" id="KW-1185">Reference proteome</keyword>
<evidence type="ECO:0000313" key="4">
    <source>
        <dbReference type="Proteomes" id="UP000751852"/>
    </source>
</evidence>
<feature type="compositionally biased region" description="Polar residues" evidence="1">
    <location>
        <begin position="77"/>
        <end position="88"/>
    </location>
</feature>
<feature type="domain" description="Putative regulatory protein FmdB zinc ribbon" evidence="2">
    <location>
        <begin position="1"/>
        <end position="41"/>
    </location>
</feature>
<dbReference type="SMART" id="SM00834">
    <property type="entry name" value="CxxC_CXXC_SSSS"/>
    <property type="match status" value="1"/>
</dbReference>
<dbReference type="NCBIfam" id="TIGR02605">
    <property type="entry name" value="CxxC_CxxC_SSSS"/>
    <property type="match status" value="1"/>
</dbReference>
<protein>
    <submittedName>
        <fullName evidence="3">Zinc ribbon domain-containing protein</fullName>
    </submittedName>
</protein>
<dbReference type="Proteomes" id="UP000751852">
    <property type="component" value="Unassembled WGS sequence"/>
</dbReference>
<sequence>MPTYTYHCESCGTFTLRQRMSEQHETATCPDCEAIAKREFQPFQTYRLDQRVKQRIEKGQQPRIVKGKDLPKKAAKPQNTSRPWMTGH</sequence>
<evidence type="ECO:0000259" key="2">
    <source>
        <dbReference type="SMART" id="SM00834"/>
    </source>
</evidence>
<dbReference type="Pfam" id="PF09723">
    <property type="entry name" value="Zn_ribbon_8"/>
    <property type="match status" value="1"/>
</dbReference>
<organism evidence="3 4">
    <name type="scientific">Staphylococcus canis</name>
    <dbReference type="NCBI Taxonomy" id="2724942"/>
    <lineage>
        <taxon>Bacteria</taxon>
        <taxon>Bacillati</taxon>
        <taxon>Bacillota</taxon>
        <taxon>Bacilli</taxon>
        <taxon>Bacillales</taxon>
        <taxon>Staphylococcaceae</taxon>
        <taxon>Staphylococcus</taxon>
    </lineage>
</organism>
<dbReference type="EMBL" id="JABANU010000001">
    <property type="protein sequence ID" value="MBI5974157.1"/>
    <property type="molecule type" value="Genomic_DNA"/>
</dbReference>
<reference evidence="3 4" key="1">
    <citation type="submission" date="2020-04" db="EMBL/GenBank/DDBJ databases">
        <title>Staphylococcus species from domestic dog.</title>
        <authorList>
            <person name="Paterson G.K."/>
        </authorList>
    </citation>
    <scope>NUCLEOTIDE SEQUENCE [LARGE SCALE GENOMIC DNA]</scope>
    <source>
        <strain evidence="3 4">H16/1A</strain>
    </source>
</reference>
<dbReference type="InterPro" id="IPR013429">
    <property type="entry name" value="Regulatory_FmdB_Zinc_ribbon"/>
</dbReference>
<feature type="region of interest" description="Disordered" evidence="1">
    <location>
        <begin position="55"/>
        <end position="88"/>
    </location>
</feature>
<feature type="compositionally biased region" description="Basic and acidic residues" evidence="1">
    <location>
        <begin position="55"/>
        <end position="72"/>
    </location>
</feature>
<evidence type="ECO:0000256" key="1">
    <source>
        <dbReference type="SAM" id="MobiDB-lite"/>
    </source>
</evidence>
<accession>A0ABS0T656</accession>
<gene>
    <name evidence="3" type="ORF">HHH54_00930</name>
</gene>